<organism evidence="1 2">
    <name type="scientific">Streptomyces qaidamensis</name>
    <dbReference type="NCBI Taxonomy" id="1783515"/>
    <lineage>
        <taxon>Bacteria</taxon>
        <taxon>Bacillati</taxon>
        <taxon>Actinomycetota</taxon>
        <taxon>Actinomycetes</taxon>
        <taxon>Kitasatosporales</taxon>
        <taxon>Streptomycetaceae</taxon>
        <taxon>Streptomyces</taxon>
        <taxon>Streptomyces aurantiacus group</taxon>
    </lineage>
</organism>
<name>A0A143BZF7_9ACTN</name>
<reference evidence="2" key="1">
    <citation type="submission" date="2016-04" db="EMBL/GenBank/DDBJ databases">
        <authorList>
            <person name="Zhang B."/>
        </authorList>
    </citation>
    <scope>NUCLEOTIDE SEQUENCE [LARGE SCALE GENOMIC DNA]</scope>
    <source>
        <strain evidence="2">S10</strain>
    </source>
</reference>
<gene>
    <name evidence="1" type="ORF">A4E84_14320</name>
</gene>
<proteinExistence type="predicted"/>
<evidence type="ECO:0000313" key="1">
    <source>
        <dbReference type="EMBL" id="AMW10578.1"/>
    </source>
</evidence>
<dbReference type="EMBL" id="CP015098">
    <property type="protein sequence ID" value="AMW10578.1"/>
    <property type="molecule type" value="Genomic_DNA"/>
</dbReference>
<accession>A0A143BZF7</accession>
<evidence type="ECO:0000313" key="2">
    <source>
        <dbReference type="Proteomes" id="UP000076096"/>
    </source>
</evidence>
<protein>
    <recommendedName>
        <fullName evidence="3">Helix-turn-helix domain-containing protein</fullName>
    </recommendedName>
</protein>
<dbReference type="Proteomes" id="UP000076096">
    <property type="component" value="Chromosome"/>
</dbReference>
<dbReference type="AlphaFoldDB" id="A0A143BZF7"/>
<keyword evidence="2" id="KW-1185">Reference proteome</keyword>
<sequence length="83" mass="8902">METRSCSDLQDGSPLTPAIVPTLDEVRAWPATVSVPQAATALGVSKEHLRQLIIRGESPVTLVPLGTRQRVVTASLVRLLETT</sequence>
<dbReference type="KEGG" id="stsi:A4E84_14320"/>
<evidence type="ECO:0008006" key="3">
    <source>
        <dbReference type="Google" id="ProtNLM"/>
    </source>
</evidence>